<evidence type="ECO:0000256" key="1">
    <source>
        <dbReference type="ARBA" id="ARBA00005234"/>
    </source>
</evidence>
<feature type="compositionally biased region" description="Polar residues" evidence="5">
    <location>
        <begin position="43"/>
        <end position="63"/>
    </location>
</feature>
<keyword evidence="2" id="KW-0645">Protease</keyword>
<evidence type="ECO:0000313" key="7">
    <source>
        <dbReference type="EMBL" id="KAG5537920.1"/>
    </source>
</evidence>
<evidence type="ECO:0000313" key="8">
    <source>
        <dbReference type="Proteomes" id="UP000823749"/>
    </source>
</evidence>
<reference evidence="7" key="1">
    <citation type="submission" date="2020-08" db="EMBL/GenBank/DDBJ databases">
        <title>Plant Genome Project.</title>
        <authorList>
            <person name="Zhang R.-G."/>
        </authorList>
    </citation>
    <scope>NUCLEOTIDE SEQUENCE</scope>
    <source>
        <strain evidence="7">WSP0</strain>
        <tissue evidence="7">Leaf</tissue>
    </source>
</reference>
<comment type="similarity">
    <text evidence="1">Belongs to the peptidase C48 family.</text>
</comment>
<dbReference type="SUPFAM" id="SSF54001">
    <property type="entry name" value="Cysteine proteinases"/>
    <property type="match status" value="1"/>
</dbReference>
<evidence type="ECO:0000256" key="2">
    <source>
        <dbReference type="ARBA" id="ARBA00022670"/>
    </source>
</evidence>
<gene>
    <name evidence="7" type="ORF">RHGRI_025120</name>
</gene>
<feature type="compositionally biased region" description="Basic and acidic residues" evidence="5">
    <location>
        <begin position="1"/>
        <end position="16"/>
    </location>
</feature>
<dbReference type="AlphaFoldDB" id="A0AAV6JET3"/>
<keyword evidence="4" id="KW-0175">Coiled coil</keyword>
<feature type="region of interest" description="Disordered" evidence="5">
    <location>
        <begin position="1"/>
        <end position="23"/>
    </location>
</feature>
<dbReference type="GO" id="GO:0008234">
    <property type="term" value="F:cysteine-type peptidase activity"/>
    <property type="evidence" value="ECO:0007669"/>
    <property type="project" value="InterPro"/>
</dbReference>
<comment type="caution">
    <text evidence="7">The sequence shown here is derived from an EMBL/GenBank/DDBJ whole genome shotgun (WGS) entry which is preliminary data.</text>
</comment>
<feature type="region of interest" description="Disordered" evidence="5">
    <location>
        <begin position="37"/>
        <end position="73"/>
    </location>
</feature>
<dbReference type="EMBL" id="JACTNZ010000008">
    <property type="protein sequence ID" value="KAG5537920.1"/>
    <property type="molecule type" value="Genomic_DNA"/>
</dbReference>
<feature type="coiled-coil region" evidence="4">
    <location>
        <begin position="91"/>
        <end position="252"/>
    </location>
</feature>
<keyword evidence="3" id="KW-0378">Hydrolase</keyword>
<dbReference type="Gene3D" id="3.40.395.10">
    <property type="entry name" value="Adenoviral Proteinase, Chain A"/>
    <property type="match status" value="1"/>
</dbReference>
<evidence type="ECO:0000256" key="3">
    <source>
        <dbReference type="ARBA" id="ARBA00022801"/>
    </source>
</evidence>
<protein>
    <recommendedName>
        <fullName evidence="6">Ubiquitin-like protease family profile domain-containing protein</fullName>
    </recommendedName>
</protein>
<proteinExistence type="inferred from homology"/>
<accession>A0AAV6JET3</accession>
<sequence>MHDQDIEKDGEIRGLEDFNTPTHQSFEADCASYKGSIVPDSLGSESQEDNSLSEKCSGSTLAPNSLDEKSLDRMPTTSLDNICATIVDQSTKDANAVIDELKKRIENFEKEKKNAEIENMKIQEENQKVLQSQKEEIEVLSRKLEDAEGTKNASDEKEKDLKCLVHDKDIYISTLSKKVQILEKQKVALQKLNKDLEEQIQEYEMHQITQAYGIETEKEVHQVTQKATMQTIKKLQKERDELEEELTILKVHELTQKALAEKGLQSKTELTSPPSKFKRLKARNDRKKNLSEDYVYLQLKRKSPQEEYIDVENCPENVEEQKTKKKKLKNLKPGAETSKLIHPETWVTIQKLWKAANHSTVVWQSAYFNIKPDAYSHVLMQQHIEAQPTFSLETPQPKSFIFNSFFLNVIQNKDRKQLKKVLGSHMRKALPARFLLFPILVRSHWTLLVLDKDKGNWKFYNSILQRFRGKDEYCNATAILRQVIAEYINIDTREVHKATILDTVEIEKNSPQQPVGRKY</sequence>
<evidence type="ECO:0000256" key="4">
    <source>
        <dbReference type="SAM" id="Coils"/>
    </source>
</evidence>
<name>A0AAV6JET3_9ERIC</name>
<organism evidence="7 8">
    <name type="scientific">Rhododendron griersonianum</name>
    <dbReference type="NCBI Taxonomy" id="479676"/>
    <lineage>
        <taxon>Eukaryota</taxon>
        <taxon>Viridiplantae</taxon>
        <taxon>Streptophyta</taxon>
        <taxon>Embryophyta</taxon>
        <taxon>Tracheophyta</taxon>
        <taxon>Spermatophyta</taxon>
        <taxon>Magnoliopsida</taxon>
        <taxon>eudicotyledons</taxon>
        <taxon>Gunneridae</taxon>
        <taxon>Pentapetalae</taxon>
        <taxon>asterids</taxon>
        <taxon>Ericales</taxon>
        <taxon>Ericaceae</taxon>
        <taxon>Ericoideae</taxon>
        <taxon>Rhodoreae</taxon>
        <taxon>Rhododendron</taxon>
    </lineage>
</organism>
<dbReference type="Pfam" id="PF02902">
    <property type="entry name" value="Peptidase_C48"/>
    <property type="match status" value="1"/>
</dbReference>
<evidence type="ECO:0000259" key="6">
    <source>
        <dbReference type="Pfam" id="PF02902"/>
    </source>
</evidence>
<dbReference type="InterPro" id="IPR003653">
    <property type="entry name" value="Peptidase_C48_C"/>
</dbReference>
<dbReference type="InterPro" id="IPR038765">
    <property type="entry name" value="Papain-like_cys_pep_sf"/>
</dbReference>
<dbReference type="Proteomes" id="UP000823749">
    <property type="component" value="Chromosome 8"/>
</dbReference>
<dbReference type="GO" id="GO:0006508">
    <property type="term" value="P:proteolysis"/>
    <property type="evidence" value="ECO:0007669"/>
    <property type="project" value="UniProtKB-KW"/>
</dbReference>
<keyword evidence="8" id="KW-1185">Reference proteome</keyword>
<evidence type="ECO:0000256" key="5">
    <source>
        <dbReference type="SAM" id="MobiDB-lite"/>
    </source>
</evidence>
<feature type="domain" description="Ubiquitin-like protease family profile" evidence="6">
    <location>
        <begin position="393"/>
        <end position="514"/>
    </location>
</feature>